<comment type="function">
    <text evidence="1">Catalyzes the hydroxylation of the N(6)-(4-aminobutyl)-L-lysine intermediate produced by deoxyhypusine synthase/DHPS on a critical lysine of the eukaryotic translation initiation factor 5A/eIF-5A. This is the second step of the post-translational modification of that lysine into an unusual amino acid residue named hypusine. Hypusination is unique to mature eIF-5A factor and is essential for its function.</text>
</comment>
<evidence type="ECO:0000256" key="1">
    <source>
        <dbReference type="ARBA" id="ARBA00045876"/>
    </source>
</evidence>
<evidence type="ECO:0008006" key="3">
    <source>
        <dbReference type="Google" id="ProtNLM"/>
    </source>
</evidence>
<dbReference type="PROSITE" id="PS50077">
    <property type="entry name" value="HEAT_REPEAT"/>
    <property type="match status" value="1"/>
</dbReference>
<dbReference type="InterPro" id="IPR004155">
    <property type="entry name" value="PBS_lyase_HEAT"/>
</dbReference>
<dbReference type="PANTHER" id="PTHR12697">
    <property type="entry name" value="PBS LYASE HEAT-LIKE PROTEIN"/>
    <property type="match status" value="1"/>
</dbReference>
<organism evidence="2">
    <name type="scientific">hydrocarbon metagenome</name>
    <dbReference type="NCBI Taxonomy" id="938273"/>
    <lineage>
        <taxon>unclassified sequences</taxon>
        <taxon>metagenomes</taxon>
        <taxon>ecological metagenomes</taxon>
    </lineage>
</organism>
<dbReference type="SMART" id="SM00567">
    <property type="entry name" value="EZ_HEAT"/>
    <property type="match status" value="5"/>
</dbReference>
<accession>A0A0W8FII0</accession>
<dbReference type="Pfam" id="PF13646">
    <property type="entry name" value="HEAT_2"/>
    <property type="match status" value="1"/>
</dbReference>
<dbReference type="InterPro" id="IPR011989">
    <property type="entry name" value="ARM-like"/>
</dbReference>
<sequence>MMEEGYQKPRSIKDYTIDCEGMQALREALIIDDDPRVRQMASLLLGQTGDSRAIEPLIEALRDPEKEVRGRAAIALAAIGSPAIPPLIAALKDSDWRVRYRAAEALGSIGDRAAFEPLMAALSDEKDHVRYMAAKGLGSLREERAMDALIAAQNDCNEFVRRSAAAALGSIGGDDARRALEAALQREVDGSARAAILQALEETERESV</sequence>
<gene>
    <name evidence="2" type="ORF">ASZ90_009749</name>
</gene>
<evidence type="ECO:0000313" key="2">
    <source>
        <dbReference type="EMBL" id="KUG20526.1"/>
    </source>
</evidence>
<dbReference type="PANTHER" id="PTHR12697:SF5">
    <property type="entry name" value="DEOXYHYPUSINE HYDROXYLASE"/>
    <property type="match status" value="1"/>
</dbReference>
<dbReference type="SUPFAM" id="SSF48371">
    <property type="entry name" value="ARM repeat"/>
    <property type="match status" value="1"/>
</dbReference>
<dbReference type="Gene3D" id="1.25.10.10">
    <property type="entry name" value="Leucine-rich Repeat Variant"/>
    <property type="match status" value="1"/>
</dbReference>
<comment type="caution">
    <text evidence="2">The sequence shown here is derived from an EMBL/GenBank/DDBJ whole genome shotgun (WGS) entry which is preliminary data.</text>
</comment>
<dbReference type="GO" id="GO:0016491">
    <property type="term" value="F:oxidoreductase activity"/>
    <property type="evidence" value="ECO:0007669"/>
    <property type="project" value="TreeGrafter"/>
</dbReference>
<dbReference type="AlphaFoldDB" id="A0A0W8FII0"/>
<proteinExistence type="predicted"/>
<dbReference type="InterPro" id="IPR016024">
    <property type="entry name" value="ARM-type_fold"/>
</dbReference>
<name>A0A0W8FII0_9ZZZZ</name>
<dbReference type="InterPro" id="IPR021133">
    <property type="entry name" value="HEAT_type_2"/>
</dbReference>
<dbReference type="EMBL" id="LNQE01001182">
    <property type="protein sequence ID" value="KUG20526.1"/>
    <property type="molecule type" value="Genomic_DNA"/>
</dbReference>
<protein>
    <recommendedName>
        <fullName evidence="3">HEAT repeat domain-containing protein</fullName>
    </recommendedName>
</protein>
<dbReference type="Pfam" id="PF03130">
    <property type="entry name" value="HEAT_PBS"/>
    <property type="match status" value="1"/>
</dbReference>
<reference evidence="2" key="1">
    <citation type="journal article" date="2015" name="Proc. Natl. Acad. Sci. U.S.A.">
        <title>Networks of energetic and metabolic interactions define dynamics in microbial communities.</title>
        <authorList>
            <person name="Embree M."/>
            <person name="Liu J.K."/>
            <person name="Al-Bassam M.M."/>
            <person name="Zengler K."/>
        </authorList>
    </citation>
    <scope>NUCLEOTIDE SEQUENCE</scope>
</reference>